<dbReference type="EMBL" id="AZGY01000004">
    <property type="protein sequence ID" value="KZZ98802.1"/>
    <property type="molecule type" value="Genomic_DNA"/>
</dbReference>
<dbReference type="AlphaFoldDB" id="A0A162IV09"/>
<dbReference type="InterPro" id="IPR014722">
    <property type="entry name" value="Rib_uL2_dom2"/>
</dbReference>
<evidence type="ECO:0000313" key="7">
    <source>
        <dbReference type="Proteomes" id="UP000078544"/>
    </source>
</evidence>
<dbReference type="Gene3D" id="2.30.30.30">
    <property type="match status" value="1"/>
</dbReference>
<evidence type="ECO:0000256" key="5">
    <source>
        <dbReference type="SAM" id="MobiDB-lite"/>
    </source>
</evidence>
<dbReference type="InterPro" id="IPR049633">
    <property type="entry name" value="Ribosomal_eL6_CS"/>
</dbReference>
<dbReference type="Pfam" id="PF01159">
    <property type="entry name" value="Ribosomal_L6e"/>
    <property type="match status" value="1"/>
</dbReference>
<proteinExistence type="inferred from homology"/>
<evidence type="ECO:0000256" key="2">
    <source>
        <dbReference type="ARBA" id="ARBA00022980"/>
    </source>
</evidence>
<dbReference type="CDD" id="cd13156">
    <property type="entry name" value="KOW_RPL6"/>
    <property type="match status" value="1"/>
</dbReference>
<keyword evidence="2 4" id="KW-0689">Ribosomal protein</keyword>
<dbReference type="InterPro" id="IPR041997">
    <property type="entry name" value="Ribosomal_eL6_KOW"/>
</dbReference>
<evidence type="ECO:0000256" key="3">
    <source>
        <dbReference type="ARBA" id="ARBA00023274"/>
    </source>
</evidence>
<evidence type="ECO:0000256" key="4">
    <source>
        <dbReference type="RuleBase" id="RU000662"/>
    </source>
</evidence>
<accession>A0A162IV09</accession>
<name>A0A162IV09_9HYPO</name>
<dbReference type="GO" id="GO:0022625">
    <property type="term" value="C:cytosolic large ribosomal subunit"/>
    <property type="evidence" value="ECO:0007669"/>
    <property type="project" value="TreeGrafter"/>
</dbReference>
<reference evidence="6 7" key="1">
    <citation type="journal article" date="2016" name="Genome Biol. Evol.">
        <title>Divergent and convergent evolution of fungal pathogenicity.</title>
        <authorList>
            <person name="Shang Y."/>
            <person name="Xiao G."/>
            <person name="Zheng P."/>
            <person name="Cen K."/>
            <person name="Zhan S."/>
            <person name="Wang C."/>
        </authorList>
    </citation>
    <scope>NUCLEOTIDE SEQUENCE [LARGE SCALE GENOMIC DNA]</scope>
    <source>
        <strain evidence="6 7">RCEF 2490</strain>
    </source>
</reference>
<dbReference type="PANTHER" id="PTHR10715:SF0">
    <property type="entry name" value="LARGE RIBOSOMAL SUBUNIT PROTEIN EL6"/>
    <property type="match status" value="1"/>
</dbReference>
<protein>
    <recommendedName>
        <fullName evidence="4">60S ribosomal protein L6</fullName>
    </recommendedName>
</protein>
<dbReference type="SUPFAM" id="SSF50104">
    <property type="entry name" value="Translation proteins SH3-like domain"/>
    <property type="match status" value="1"/>
</dbReference>
<dbReference type="STRING" id="1081109.A0A162IV09"/>
<dbReference type="GO" id="GO:0000027">
    <property type="term" value="P:ribosomal large subunit assembly"/>
    <property type="evidence" value="ECO:0007669"/>
    <property type="project" value="TreeGrafter"/>
</dbReference>
<comment type="caution">
    <text evidence="6">The sequence shown here is derived from an EMBL/GenBank/DDBJ whole genome shotgun (WGS) entry which is preliminary data.</text>
</comment>
<sequence length="200" mass="22128">MSAKPTTKKFGKSTREVPAPSERASKWYPAEDDSAPKKVRKAIRSWTPRKSLQPGTVLILLAGRFRGKRVVLLKALDQGVLLVTGPFKVNGVPLRRVNARYVIATSLKVDVSGLDTKKIEEIAQPKYFTAEKAKQKAGEEAFFKQGEKAEKKKIDSSRAADQKAVDKALIASIKKVDMLASYLGSSFSLRKGDKPHEMAW</sequence>
<comment type="similarity">
    <text evidence="1 4">Belongs to the eukaryotic ribosomal protein eL6 family.</text>
</comment>
<feature type="compositionally biased region" description="Basic residues" evidence="5">
    <location>
        <begin position="1"/>
        <end position="12"/>
    </location>
</feature>
<gene>
    <name evidence="6" type="ORF">AAL_02353</name>
</gene>
<evidence type="ECO:0000313" key="6">
    <source>
        <dbReference type="EMBL" id="KZZ98802.1"/>
    </source>
</evidence>
<dbReference type="InterPro" id="IPR000915">
    <property type="entry name" value="60S_ribosomal_eL6"/>
</dbReference>
<dbReference type="OrthoDB" id="2436667at2759"/>
<dbReference type="PROSITE" id="PS01170">
    <property type="entry name" value="RIBOSOMAL_L6E"/>
    <property type="match status" value="1"/>
</dbReference>
<evidence type="ECO:0000256" key="1">
    <source>
        <dbReference type="ARBA" id="ARBA00010592"/>
    </source>
</evidence>
<dbReference type="GO" id="GO:0002181">
    <property type="term" value="P:cytoplasmic translation"/>
    <property type="evidence" value="ECO:0007669"/>
    <property type="project" value="TreeGrafter"/>
</dbReference>
<keyword evidence="3 4" id="KW-0687">Ribonucleoprotein</keyword>
<dbReference type="GO" id="GO:0030684">
    <property type="term" value="C:preribosome"/>
    <property type="evidence" value="ECO:0007669"/>
    <property type="project" value="EnsemblFungi"/>
</dbReference>
<feature type="region of interest" description="Disordered" evidence="5">
    <location>
        <begin position="1"/>
        <end position="37"/>
    </location>
</feature>
<dbReference type="PANTHER" id="PTHR10715">
    <property type="entry name" value="60S RIBOSOMAL PROTEIN L6"/>
    <property type="match status" value="1"/>
</dbReference>
<dbReference type="Proteomes" id="UP000078544">
    <property type="component" value="Unassembled WGS sequence"/>
</dbReference>
<dbReference type="InterPro" id="IPR008991">
    <property type="entry name" value="Translation_prot_SH3-like_sf"/>
</dbReference>
<organism evidence="6 7">
    <name type="scientific">Moelleriella libera RCEF 2490</name>
    <dbReference type="NCBI Taxonomy" id="1081109"/>
    <lineage>
        <taxon>Eukaryota</taxon>
        <taxon>Fungi</taxon>
        <taxon>Dikarya</taxon>
        <taxon>Ascomycota</taxon>
        <taxon>Pezizomycotina</taxon>
        <taxon>Sordariomycetes</taxon>
        <taxon>Hypocreomycetidae</taxon>
        <taxon>Hypocreales</taxon>
        <taxon>Clavicipitaceae</taxon>
        <taxon>Moelleriella</taxon>
    </lineage>
</organism>
<dbReference type="FunFam" id="2.30.30.30:FF:000014">
    <property type="entry name" value="60S ribosomal protein L6"/>
    <property type="match status" value="1"/>
</dbReference>
<dbReference type="GO" id="GO:0003723">
    <property type="term" value="F:RNA binding"/>
    <property type="evidence" value="ECO:0007669"/>
    <property type="project" value="TreeGrafter"/>
</dbReference>
<keyword evidence="7" id="KW-1185">Reference proteome</keyword>
<dbReference type="GO" id="GO:0003735">
    <property type="term" value="F:structural constituent of ribosome"/>
    <property type="evidence" value="ECO:0007669"/>
    <property type="project" value="InterPro"/>
</dbReference>